<feature type="compositionally biased region" description="Polar residues" evidence="2">
    <location>
        <begin position="69"/>
        <end position="80"/>
    </location>
</feature>
<evidence type="ECO:0000259" key="3">
    <source>
        <dbReference type="PROSITE" id="PS50103"/>
    </source>
</evidence>
<evidence type="ECO:0000313" key="4">
    <source>
        <dbReference type="EMBL" id="PSR81843.1"/>
    </source>
</evidence>
<dbReference type="GO" id="GO:0008270">
    <property type="term" value="F:zinc ion binding"/>
    <property type="evidence" value="ECO:0007669"/>
    <property type="project" value="UniProtKB-KW"/>
</dbReference>
<feature type="region of interest" description="Disordered" evidence="2">
    <location>
        <begin position="61"/>
        <end position="80"/>
    </location>
</feature>
<sequence>MYLPNGTVITDGDVDNATAYCYDRGDGQFTRLVPVDLLPFALKDIPARVAGDEDMIVLPVPRKTGADGQPQSAGGQLLPTSTSTSRIDSIVANAPPSGGPIVLCRSNGSAAMNTVTGPYGKREKIYCDKWIHDGTCAFTQQGCKFKHEMPQDKETQQSLGLFHGYPAWWKKHCAEQQMQIDDRPINIGGAFPVNGNNGSGNVVNNTRAGDGVMASSNRFGAATTTTAATTAPTWRRLEAASLGEQHSVSIRGSGPGAGAGGRSAFHNRGRGSNGQNQIGASIARFDSSNLNYGPIAPPNKRIAFKNDGDSSDHSSNPASSPSTSTSSKGGAPLST</sequence>
<dbReference type="Proteomes" id="UP000241462">
    <property type="component" value="Unassembled WGS sequence"/>
</dbReference>
<dbReference type="InParanoid" id="A0A2T3A2T6"/>
<dbReference type="InterPro" id="IPR000571">
    <property type="entry name" value="Znf_CCCH"/>
</dbReference>
<keyword evidence="1" id="KW-0863">Zinc-finger</keyword>
<accession>A0A2T3A2T6</accession>
<evidence type="ECO:0000313" key="5">
    <source>
        <dbReference type="Proteomes" id="UP000241462"/>
    </source>
</evidence>
<dbReference type="PROSITE" id="PS50103">
    <property type="entry name" value="ZF_C3H1"/>
    <property type="match status" value="1"/>
</dbReference>
<organism evidence="4 5">
    <name type="scientific">Coniella lustricola</name>
    <dbReference type="NCBI Taxonomy" id="2025994"/>
    <lineage>
        <taxon>Eukaryota</taxon>
        <taxon>Fungi</taxon>
        <taxon>Dikarya</taxon>
        <taxon>Ascomycota</taxon>
        <taxon>Pezizomycotina</taxon>
        <taxon>Sordariomycetes</taxon>
        <taxon>Sordariomycetidae</taxon>
        <taxon>Diaporthales</taxon>
        <taxon>Schizoparmaceae</taxon>
        <taxon>Coniella</taxon>
    </lineage>
</organism>
<feature type="compositionally biased region" description="Low complexity" evidence="2">
    <location>
        <begin position="313"/>
        <end position="327"/>
    </location>
</feature>
<proteinExistence type="predicted"/>
<dbReference type="AlphaFoldDB" id="A0A2T3A2T6"/>
<dbReference type="EMBL" id="KZ678492">
    <property type="protein sequence ID" value="PSR81843.1"/>
    <property type="molecule type" value="Genomic_DNA"/>
</dbReference>
<name>A0A2T3A2T6_9PEZI</name>
<evidence type="ECO:0000256" key="2">
    <source>
        <dbReference type="SAM" id="MobiDB-lite"/>
    </source>
</evidence>
<keyword evidence="5" id="KW-1185">Reference proteome</keyword>
<protein>
    <recommendedName>
        <fullName evidence="3">C3H1-type domain-containing protein</fullName>
    </recommendedName>
</protein>
<gene>
    <name evidence="4" type="ORF">BD289DRAFT_475472</name>
</gene>
<evidence type="ECO:0000256" key="1">
    <source>
        <dbReference type="PROSITE-ProRule" id="PRU00723"/>
    </source>
</evidence>
<keyword evidence="1" id="KW-0479">Metal-binding</keyword>
<keyword evidence="1" id="KW-0862">Zinc</keyword>
<feature type="domain" description="C3H1-type" evidence="3">
    <location>
        <begin position="121"/>
        <end position="150"/>
    </location>
</feature>
<dbReference type="OrthoDB" id="5355510at2759"/>
<feature type="region of interest" description="Disordered" evidence="2">
    <location>
        <begin position="291"/>
        <end position="335"/>
    </location>
</feature>
<dbReference type="STRING" id="2025994.A0A2T3A2T6"/>
<feature type="region of interest" description="Disordered" evidence="2">
    <location>
        <begin position="242"/>
        <end position="277"/>
    </location>
</feature>
<feature type="zinc finger region" description="C3H1-type" evidence="1">
    <location>
        <begin position="121"/>
        <end position="150"/>
    </location>
</feature>
<reference evidence="4 5" key="1">
    <citation type="journal article" date="2018" name="Mycol. Prog.">
        <title>Coniella lustricola, a new species from submerged detritus.</title>
        <authorList>
            <person name="Raudabaugh D.B."/>
            <person name="Iturriaga T."/>
            <person name="Carver A."/>
            <person name="Mondo S."/>
            <person name="Pangilinan J."/>
            <person name="Lipzen A."/>
            <person name="He G."/>
            <person name="Amirebrahimi M."/>
            <person name="Grigoriev I.V."/>
            <person name="Miller A.N."/>
        </authorList>
    </citation>
    <scope>NUCLEOTIDE SEQUENCE [LARGE SCALE GENOMIC DNA]</scope>
    <source>
        <strain evidence="4 5">B22-T-1</strain>
    </source>
</reference>